<evidence type="ECO:0000256" key="2">
    <source>
        <dbReference type="ARBA" id="ARBA00022833"/>
    </source>
</evidence>
<evidence type="ECO:0000256" key="5">
    <source>
        <dbReference type="ARBA" id="ARBA00023163"/>
    </source>
</evidence>
<evidence type="ECO:0000313" key="8">
    <source>
        <dbReference type="Proteomes" id="UP001310594"/>
    </source>
</evidence>
<keyword evidence="3" id="KW-0805">Transcription regulation</keyword>
<sequence>MALPSRELPVPTISRISSLNQANATLSHCGSKLWSSETRVDSKDCTQERRQLRVWLERWERAFTEFLSASMASMDGEDLTLCRVLKANHLACTILASDAGSDSTCRDFDVYEAEFQAIVELVCAVLQARERLNSPQSASTTSTTSPVDSMTPPCALDVQAPLYIVMARCSNVDIWNRANRLSSQARGL</sequence>
<keyword evidence="5" id="KW-0804">Transcription</keyword>
<dbReference type="GO" id="GO:0003677">
    <property type="term" value="F:DNA binding"/>
    <property type="evidence" value="ECO:0007669"/>
    <property type="project" value="UniProtKB-KW"/>
</dbReference>
<gene>
    <name evidence="7" type="ORF">LTR97_001118</name>
</gene>
<keyword evidence="4" id="KW-0238">DNA-binding</keyword>
<reference evidence="7" key="1">
    <citation type="submission" date="2023-08" db="EMBL/GenBank/DDBJ databases">
        <title>Black Yeasts Isolated from many extreme environments.</title>
        <authorList>
            <person name="Coleine C."/>
            <person name="Stajich J.E."/>
            <person name="Selbmann L."/>
        </authorList>
    </citation>
    <scope>NUCLEOTIDE SEQUENCE</scope>
    <source>
        <strain evidence="7">CCFEE 5810</strain>
    </source>
</reference>
<dbReference type="InterPro" id="IPR052360">
    <property type="entry name" value="Transcr_Regulatory_Proteins"/>
</dbReference>
<keyword evidence="6" id="KW-0539">Nucleus</keyword>
<dbReference type="PANTHER" id="PTHR36206:SF12">
    <property type="entry name" value="ASPERCRYPTIN BIOSYNTHESIS CLUSTER-SPECIFIC TRANSCRIPTION REGULATOR ATNN-RELATED"/>
    <property type="match status" value="1"/>
</dbReference>
<evidence type="ECO:0000313" key="7">
    <source>
        <dbReference type="EMBL" id="KAK5706132.1"/>
    </source>
</evidence>
<evidence type="ECO:0000256" key="1">
    <source>
        <dbReference type="ARBA" id="ARBA00022723"/>
    </source>
</evidence>
<dbReference type="Proteomes" id="UP001310594">
    <property type="component" value="Unassembled WGS sequence"/>
</dbReference>
<proteinExistence type="predicted"/>
<name>A0AAN7WQ64_9PEZI</name>
<evidence type="ECO:0000256" key="4">
    <source>
        <dbReference type="ARBA" id="ARBA00023125"/>
    </source>
</evidence>
<comment type="caution">
    <text evidence="7">The sequence shown here is derived from an EMBL/GenBank/DDBJ whole genome shotgun (WGS) entry which is preliminary data.</text>
</comment>
<dbReference type="EMBL" id="JAVRQU010000002">
    <property type="protein sequence ID" value="KAK5706132.1"/>
    <property type="molecule type" value="Genomic_DNA"/>
</dbReference>
<evidence type="ECO:0000256" key="3">
    <source>
        <dbReference type="ARBA" id="ARBA00023015"/>
    </source>
</evidence>
<organism evidence="7 8">
    <name type="scientific">Elasticomyces elasticus</name>
    <dbReference type="NCBI Taxonomy" id="574655"/>
    <lineage>
        <taxon>Eukaryota</taxon>
        <taxon>Fungi</taxon>
        <taxon>Dikarya</taxon>
        <taxon>Ascomycota</taxon>
        <taxon>Pezizomycotina</taxon>
        <taxon>Dothideomycetes</taxon>
        <taxon>Dothideomycetidae</taxon>
        <taxon>Mycosphaerellales</taxon>
        <taxon>Teratosphaeriaceae</taxon>
        <taxon>Elasticomyces</taxon>
    </lineage>
</organism>
<evidence type="ECO:0000256" key="6">
    <source>
        <dbReference type="ARBA" id="ARBA00023242"/>
    </source>
</evidence>
<dbReference type="AlphaFoldDB" id="A0AAN7WQ64"/>
<dbReference type="PANTHER" id="PTHR36206">
    <property type="entry name" value="ASPERCRYPTIN BIOSYNTHESIS CLUSTER-SPECIFIC TRANSCRIPTION REGULATOR ATNN-RELATED"/>
    <property type="match status" value="1"/>
</dbReference>
<protein>
    <submittedName>
        <fullName evidence="7">Uncharacterized protein</fullName>
    </submittedName>
</protein>
<keyword evidence="2" id="KW-0862">Zinc</keyword>
<dbReference type="GO" id="GO:0046872">
    <property type="term" value="F:metal ion binding"/>
    <property type="evidence" value="ECO:0007669"/>
    <property type="project" value="UniProtKB-KW"/>
</dbReference>
<keyword evidence="1" id="KW-0479">Metal-binding</keyword>
<accession>A0AAN7WQ64</accession>